<accession>A0ABN7WXN0</accession>
<dbReference type="EMBL" id="CAJVQB010071685">
    <property type="protein sequence ID" value="CAG8843225.1"/>
    <property type="molecule type" value="Genomic_DNA"/>
</dbReference>
<feature type="domain" description="PiggyBac transposable element-derived protein" evidence="2">
    <location>
        <begin position="181"/>
        <end position="236"/>
    </location>
</feature>
<name>A0ABN7WXN0_GIGMA</name>
<gene>
    <name evidence="3" type="ORF">GMARGA_LOCUS36429</name>
</gene>
<keyword evidence="4" id="KW-1185">Reference proteome</keyword>
<sequence length="358" mass="40744">MMEQISPKIRVGAKVSVLGPVVGKNIARSLWLLATIKQVALGNNHWVISLDLQPETQIDISAGHMNGSEGSEGSEMDISSNSDSDSGQNEGREAIDISNVNRELWNDEIVTIDPCQVQFFERFLPVDFIISVVILATNKYVKEEFIRFIGILTIITYVKCADINDYWLNKQETAGVSLSFDPFYFAWQFHNTFNDNLVNAVLPGSYLCIDESMCQWIGKIDKDQFDTKTRSCRTIKYATRKKFSDQYPPTVAFVLRLTEPWFRSGRTIIDNSWFGSIDTCISLYNYSLYSILQIKKHHYWPKKISYNITSALEDKYSLFVSQTCSASNIDLTLCSICNRKDIALLASCSMTILRSEIR</sequence>
<feature type="domain" description="PiggyBac transposable element-derived protein" evidence="2">
    <location>
        <begin position="117"/>
        <end position="173"/>
    </location>
</feature>
<dbReference type="Proteomes" id="UP000789901">
    <property type="component" value="Unassembled WGS sequence"/>
</dbReference>
<proteinExistence type="predicted"/>
<evidence type="ECO:0000313" key="3">
    <source>
        <dbReference type="EMBL" id="CAG8843225.1"/>
    </source>
</evidence>
<evidence type="ECO:0000313" key="4">
    <source>
        <dbReference type="Proteomes" id="UP000789901"/>
    </source>
</evidence>
<evidence type="ECO:0000259" key="2">
    <source>
        <dbReference type="Pfam" id="PF13843"/>
    </source>
</evidence>
<reference evidence="3 4" key="1">
    <citation type="submission" date="2021-06" db="EMBL/GenBank/DDBJ databases">
        <authorList>
            <person name="Kallberg Y."/>
            <person name="Tangrot J."/>
            <person name="Rosling A."/>
        </authorList>
    </citation>
    <scope>NUCLEOTIDE SEQUENCE [LARGE SCALE GENOMIC DNA]</scope>
    <source>
        <strain evidence="3 4">120-4 pot B 10/14</strain>
    </source>
</reference>
<feature type="non-terminal residue" evidence="3">
    <location>
        <position position="358"/>
    </location>
</feature>
<organism evidence="3 4">
    <name type="scientific">Gigaspora margarita</name>
    <dbReference type="NCBI Taxonomy" id="4874"/>
    <lineage>
        <taxon>Eukaryota</taxon>
        <taxon>Fungi</taxon>
        <taxon>Fungi incertae sedis</taxon>
        <taxon>Mucoromycota</taxon>
        <taxon>Glomeromycotina</taxon>
        <taxon>Glomeromycetes</taxon>
        <taxon>Diversisporales</taxon>
        <taxon>Gigasporaceae</taxon>
        <taxon>Gigaspora</taxon>
    </lineage>
</organism>
<comment type="caution">
    <text evidence="3">The sequence shown here is derived from an EMBL/GenBank/DDBJ whole genome shotgun (WGS) entry which is preliminary data.</text>
</comment>
<protein>
    <submittedName>
        <fullName evidence="3">35872_t:CDS:1</fullName>
    </submittedName>
</protein>
<dbReference type="InterPro" id="IPR029526">
    <property type="entry name" value="PGBD"/>
</dbReference>
<evidence type="ECO:0000256" key="1">
    <source>
        <dbReference type="SAM" id="MobiDB-lite"/>
    </source>
</evidence>
<feature type="compositionally biased region" description="Polar residues" evidence="1">
    <location>
        <begin position="77"/>
        <end position="89"/>
    </location>
</feature>
<feature type="region of interest" description="Disordered" evidence="1">
    <location>
        <begin position="61"/>
        <end position="91"/>
    </location>
</feature>
<dbReference type="Pfam" id="PF13843">
    <property type="entry name" value="DDE_Tnp_1_7"/>
    <property type="match status" value="2"/>
</dbReference>